<evidence type="ECO:0000256" key="6">
    <source>
        <dbReference type="PIRSR" id="PIRSR036666-50"/>
    </source>
</evidence>
<feature type="modified residue" description="3-oxoalanine (Cys)" evidence="6">
    <location>
        <position position="156"/>
    </location>
</feature>
<dbReference type="InterPro" id="IPR000917">
    <property type="entry name" value="Sulfatase_N"/>
</dbReference>
<dbReference type="Pfam" id="PF00884">
    <property type="entry name" value="Sulfatase"/>
    <property type="match status" value="1"/>
</dbReference>
<accession>A0A2I4C8V4</accession>
<organism evidence="9 10">
    <name type="scientific">Austrofundulus limnaeus</name>
    <name type="common">Annual killifish</name>
    <dbReference type="NCBI Taxonomy" id="52670"/>
    <lineage>
        <taxon>Eukaryota</taxon>
        <taxon>Metazoa</taxon>
        <taxon>Chordata</taxon>
        <taxon>Craniata</taxon>
        <taxon>Vertebrata</taxon>
        <taxon>Euteleostomi</taxon>
        <taxon>Actinopterygii</taxon>
        <taxon>Neopterygii</taxon>
        <taxon>Teleostei</taxon>
        <taxon>Neoteleostei</taxon>
        <taxon>Acanthomorphata</taxon>
        <taxon>Ovalentaria</taxon>
        <taxon>Atherinomorphae</taxon>
        <taxon>Cyprinodontiformes</taxon>
        <taxon>Rivulidae</taxon>
        <taxon>Austrofundulus</taxon>
    </lineage>
</organism>
<dbReference type="PROSITE" id="PS00523">
    <property type="entry name" value="SULFATASE_1"/>
    <property type="match status" value="1"/>
</dbReference>
<dbReference type="CDD" id="cd16147">
    <property type="entry name" value="G6S"/>
    <property type="match status" value="1"/>
</dbReference>
<feature type="domain" description="Sulfatase N-terminal" evidence="8">
    <location>
        <begin position="112"/>
        <end position="448"/>
    </location>
</feature>
<dbReference type="InterPro" id="IPR024607">
    <property type="entry name" value="Sulfatase_CS"/>
</dbReference>
<proteinExistence type="inferred from homology"/>
<name>A0A2I4C8V4_AUSLI</name>
<dbReference type="PANTHER" id="PTHR43108">
    <property type="entry name" value="N-ACETYLGLUCOSAMINE-6-SULFATASE FAMILY MEMBER"/>
    <property type="match status" value="1"/>
</dbReference>
<evidence type="ECO:0000256" key="5">
    <source>
        <dbReference type="ARBA" id="ARBA00023180"/>
    </source>
</evidence>
<dbReference type="RefSeq" id="XP_013876432.1">
    <property type="nucleotide sequence ID" value="XM_014020978.1"/>
</dbReference>
<protein>
    <submittedName>
        <fullName evidence="10">Glucosamine (N-acetyl)-6-sulfatase (Sanfilippo disease IIID), b</fullName>
    </submittedName>
</protein>
<sequence>MFPAECSMSLSSPSLGSYDQAVSFTSSNFQPLRLSGPDSGSSQPNRPPVERSAEAAAADPAAQRPGLRMAAPSGGTGAAGLRRGGKPAAARAALLALLLTCCVRCATGAKPSNIVLVLVDDQDVDLGGMTPMKKTKAAIGEAGATFLNAFTVTPLCCPSRSSILTGRYPHNHEVRNNSLSGNCSSLLWQKGPESEAFPVYLSKQKYQTFFAGKYLNQYGQKEAGDVIHVPPGWDQWNALVGNSQYYNYTLSVNGKAEQHSDSYEKDYLTDLVLNRSLHFLEDRSPQHPFFMMLAPPAPHSPWTAAPQNLDKFNNVQAPRDGSFNKPGKDKHWLLRQPVNPMPNSSINFLDNAYRRRWQSLLSVDDMVDTLVKKLESIKELDNTYIFYTSDNGYHTGQFSLPVDKRQLYEFDIRVPLLVRGPGIKPNQTLKAPVLNIDLGPTILDISGVNLTTVNMDGQSFLFQMAPSLRNGTARPYFLVEYTGEGNPVSDPSCPKLGSGVSECFPDCVCEDSYNNTYACVRTLNDQNLQYCEFADSESFVEMYNLSSDPHQLENIVKKVDPSILQTMNQRLIKLQSCVASSCRDYS</sequence>
<comment type="PTM">
    <text evidence="6">The conversion to 3-oxoalanine (also known as C-formylglycine, FGly), of a serine or cysteine residue in prokaryotes and of a cysteine residue in eukaryotes, is critical for catalytic activity.</text>
</comment>
<dbReference type="AlphaFoldDB" id="A0A2I4C8V4"/>
<dbReference type="SUPFAM" id="SSF53649">
    <property type="entry name" value="Alkaline phosphatase-like"/>
    <property type="match status" value="1"/>
</dbReference>
<dbReference type="GO" id="GO:0030203">
    <property type="term" value="P:glycosaminoglycan metabolic process"/>
    <property type="evidence" value="ECO:0007669"/>
    <property type="project" value="InterPro"/>
</dbReference>
<keyword evidence="9" id="KW-1185">Reference proteome</keyword>
<evidence type="ECO:0000256" key="2">
    <source>
        <dbReference type="ARBA" id="ARBA00008779"/>
    </source>
</evidence>
<evidence type="ECO:0000256" key="3">
    <source>
        <dbReference type="ARBA" id="ARBA00022729"/>
    </source>
</evidence>
<dbReference type="InParanoid" id="A0A2I4C8V4"/>
<keyword evidence="5" id="KW-0325">Glycoprotein</keyword>
<comment type="cofactor">
    <cofactor evidence="1">
        <name>Ca(2+)</name>
        <dbReference type="ChEBI" id="CHEBI:29108"/>
    </cofactor>
</comment>
<dbReference type="GO" id="GO:0008449">
    <property type="term" value="F:N-acetylglucosamine-6-sulfatase activity"/>
    <property type="evidence" value="ECO:0007669"/>
    <property type="project" value="InterPro"/>
</dbReference>
<dbReference type="InterPro" id="IPR017850">
    <property type="entry name" value="Alkaline_phosphatase_core_sf"/>
</dbReference>
<evidence type="ECO:0000313" key="9">
    <source>
        <dbReference type="Proteomes" id="UP000192220"/>
    </source>
</evidence>
<dbReference type="InterPro" id="IPR012251">
    <property type="entry name" value="GlcNAc_6-SO4ase"/>
</dbReference>
<keyword evidence="4" id="KW-0378">Hydrolase</keyword>
<dbReference type="STRING" id="52670.A0A2I4C8V4"/>
<evidence type="ECO:0000256" key="7">
    <source>
        <dbReference type="SAM" id="MobiDB-lite"/>
    </source>
</evidence>
<dbReference type="Proteomes" id="UP000192220">
    <property type="component" value="Unplaced"/>
</dbReference>
<dbReference type="KEGG" id="alim:106526380"/>
<evidence type="ECO:0000259" key="8">
    <source>
        <dbReference type="Pfam" id="PF00884"/>
    </source>
</evidence>
<dbReference type="PANTHER" id="PTHR43108:SF9">
    <property type="entry name" value="N-ACETYLGLUCOSAMINE-6-SULFATASE"/>
    <property type="match status" value="1"/>
</dbReference>
<keyword evidence="3" id="KW-0732">Signal</keyword>
<feature type="region of interest" description="Disordered" evidence="7">
    <location>
        <begin position="29"/>
        <end position="83"/>
    </location>
</feature>
<dbReference type="OrthoDB" id="96314at2759"/>
<dbReference type="CTD" id="327635"/>
<dbReference type="GO" id="GO:0005539">
    <property type="term" value="F:glycosaminoglycan binding"/>
    <property type="evidence" value="ECO:0007669"/>
    <property type="project" value="TreeGrafter"/>
</dbReference>
<evidence type="ECO:0000313" key="10">
    <source>
        <dbReference type="RefSeq" id="XP_013876432.1"/>
    </source>
</evidence>
<evidence type="ECO:0000256" key="4">
    <source>
        <dbReference type="ARBA" id="ARBA00022801"/>
    </source>
</evidence>
<evidence type="ECO:0000256" key="1">
    <source>
        <dbReference type="ARBA" id="ARBA00001913"/>
    </source>
</evidence>
<dbReference type="FunCoup" id="A0A2I4C8V4">
    <property type="interactions" value="61"/>
</dbReference>
<gene>
    <name evidence="10" type="primary">gnsb</name>
</gene>
<comment type="similarity">
    <text evidence="2">Belongs to the sulfatase family.</text>
</comment>
<dbReference type="PIRSF" id="PIRSF036666">
    <property type="entry name" value="G6S"/>
    <property type="match status" value="1"/>
</dbReference>
<reference evidence="10" key="1">
    <citation type="submission" date="2025-08" db="UniProtKB">
        <authorList>
            <consortium name="RefSeq"/>
        </authorList>
    </citation>
    <scope>IDENTIFICATION</scope>
    <source>
        <strain evidence="10">Quisiro</strain>
    </source>
</reference>
<dbReference type="Gene3D" id="3.40.720.10">
    <property type="entry name" value="Alkaline Phosphatase, subunit A"/>
    <property type="match status" value="1"/>
</dbReference>